<organism evidence="6">
    <name type="scientific">Brachypodium distachyon</name>
    <name type="common">Purple false brome</name>
    <name type="synonym">Trachynia distachya</name>
    <dbReference type="NCBI Taxonomy" id="15368"/>
    <lineage>
        <taxon>Eukaryota</taxon>
        <taxon>Viridiplantae</taxon>
        <taxon>Streptophyta</taxon>
        <taxon>Embryophyta</taxon>
        <taxon>Tracheophyta</taxon>
        <taxon>Spermatophyta</taxon>
        <taxon>Magnoliopsida</taxon>
        <taxon>Liliopsida</taxon>
        <taxon>Poales</taxon>
        <taxon>Poaceae</taxon>
        <taxon>BOP clade</taxon>
        <taxon>Pooideae</taxon>
        <taxon>Stipodae</taxon>
        <taxon>Brachypodieae</taxon>
        <taxon>Brachypodium</taxon>
    </lineage>
</organism>
<evidence type="ECO:0000256" key="2">
    <source>
        <dbReference type="RuleBase" id="RU367113"/>
    </source>
</evidence>
<feature type="compositionally biased region" description="Acidic residues" evidence="3">
    <location>
        <begin position="71"/>
        <end position="86"/>
    </location>
</feature>
<keyword evidence="2" id="KW-0539">Nucleus</keyword>
<evidence type="ECO:0000313" key="5">
    <source>
        <dbReference type="EMBL" id="KQK06476.1"/>
    </source>
</evidence>
<keyword evidence="2" id="KW-0694">RNA-binding</keyword>
<evidence type="ECO:0000313" key="7">
    <source>
        <dbReference type="Proteomes" id="UP000008810"/>
    </source>
</evidence>
<dbReference type="GO" id="GO:0005829">
    <property type="term" value="C:cytosol"/>
    <property type="evidence" value="ECO:0000318"/>
    <property type="project" value="GO_Central"/>
</dbReference>
<dbReference type="PANTHER" id="PTHR12395:SF9">
    <property type="entry name" value="DECAPPING AND EXORIBONUCLEASE PROTEIN"/>
    <property type="match status" value="1"/>
</dbReference>
<dbReference type="Gramene" id="KQK06476">
    <property type="protein sequence ID" value="KQK06476"/>
    <property type="gene ID" value="BRADI_2g26530v3"/>
</dbReference>
<dbReference type="PANTHER" id="PTHR12395">
    <property type="entry name" value="DOM-3 RELATED"/>
    <property type="match status" value="1"/>
</dbReference>
<keyword evidence="2" id="KW-0378">Hydrolase</keyword>
<feature type="compositionally biased region" description="Acidic residues" evidence="3">
    <location>
        <begin position="1"/>
        <end position="14"/>
    </location>
</feature>
<dbReference type="HOGENOM" id="CLU_024877_3_0_1"/>
<dbReference type="RefSeq" id="XP_003568532.1">
    <property type="nucleotide sequence ID" value="XM_003568484.4"/>
</dbReference>
<keyword evidence="2" id="KW-0547">Nucleotide-binding</keyword>
<feature type="domain" description="RAI1-like" evidence="4">
    <location>
        <begin position="214"/>
        <end position="508"/>
    </location>
</feature>
<evidence type="ECO:0000256" key="1">
    <source>
        <dbReference type="ARBA" id="ARBA00006562"/>
    </source>
</evidence>
<evidence type="ECO:0000256" key="3">
    <source>
        <dbReference type="SAM" id="MobiDB-lite"/>
    </source>
</evidence>
<dbReference type="EC" id="3.6.1.-" evidence="2"/>
<comment type="similarity">
    <text evidence="1 2">Belongs to the DXO/Dom3Z family.</text>
</comment>
<dbReference type="GeneID" id="100833686"/>
<dbReference type="eggNOG" id="KOG1982">
    <property type="taxonomic scope" value="Eukaryota"/>
</dbReference>
<dbReference type="FunCoup" id="I1HJU2">
    <property type="interactions" value="1264"/>
</dbReference>
<reference evidence="6" key="3">
    <citation type="submission" date="2018-08" db="UniProtKB">
        <authorList>
            <consortium name="EnsemblPlants"/>
        </authorList>
    </citation>
    <scope>IDENTIFICATION</scope>
    <source>
        <strain evidence="6">cv. Bd21</strain>
    </source>
</reference>
<accession>I1HJU2</accession>
<dbReference type="GO" id="GO:0004534">
    <property type="term" value="F:5'-3' RNA exonuclease activity"/>
    <property type="evidence" value="ECO:0007669"/>
    <property type="project" value="EnsemblPlants"/>
</dbReference>
<dbReference type="GO" id="GO:0000956">
    <property type="term" value="P:nuclear-transcribed mRNA catabolic process"/>
    <property type="evidence" value="ECO:0000318"/>
    <property type="project" value="GO_Central"/>
</dbReference>
<reference evidence="5 6" key="1">
    <citation type="journal article" date="2010" name="Nature">
        <title>Genome sequencing and analysis of the model grass Brachypodium distachyon.</title>
        <authorList>
            <consortium name="International Brachypodium Initiative"/>
        </authorList>
    </citation>
    <scope>NUCLEOTIDE SEQUENCE [LARGE SCALE GENOMIC DNA]</scope>
    <source>
        <strain evidence="5 6">Bd21</strain>
    </source>
</reference>
<evidence type="ECO:0000259" key="4">
    <source>
        <dbReference type="Pfam" id="PF08652"/>
    </source>
</evidence>
<dbReference type="STRING" id="15368.I1HJU2"/>
<dbReference type="GO" id="GO:0005634">
    <property type="term" value="C:nucleus"/>
    <property type="evidence" value="ECO:0000318"/>
    <property type="project" value="GO_Central"/>
</dbReference>
<feature type="region of interest" description="Disordered" evidence="3">
    <location>
        <begin position="1"/>
        <end position="123"/>
    </location>
</feature>
<reference evidence="5" key="2">
    <citation type="submission" date="2017-06" db="EMBL/GenBank/DDBJ databases">
        <title>WGS assembly of Brachypodium distachyon.</title>
        <authorList>
            <consortium name="The International Brachypodium Initiative"/>
            <person name="Lucas S."/>
            <person name="Harmon-Smith M."/>
            <person name="Lail K."/>
            <person name="Tice H."/>
            <person name="Grimwood J."/>
            <person name="Bruce D."/>
            <person name="Barry K."/>
            <person name="Shu S."/>
            <person name="Lindquist E."/>
            <person name="Wang M."/>
            <person name="Pitluck S."/>
            <person name="Vogel J.P."/>
            <person name="Garvin D.F."/>
            <person name="Mockler T.C."/>
            <person name="Schmutz J."/>
            <person name="Rokhsar D."/>
            <person name="Bevan M.W."/>
        </authorList>
    </citation>
    <scope>NUCLEOTIDE SEQUENCE</scope>
    <source>
        <strain evidence="5">Bd21</strain>
    </source>
</reference>
<dbReference type="GO" id="GO:0000175">
    <property type="term" value="F:3'-5'-RNA exonuclease activity"/>
    <property type="evidence" value="ECO:0007669"/>
    <property type="project" value="EnsemblPlants"/>
</dbReference>
<sequence length="531" mass="58727">MDFSEQDVDVFGDDYDARDGAEVEAEGGGGGGASSGSSSPSSSSSSSAAVSSSSSDASSGRSSSGAGGAGGDEEGADEGDGAEFDSFDVVPARVAGGYGEEERGEEVEEDEEEPRDLFGSDNEEYVKTPARSNYLVPVLPSIRSTNNHSRGVFGGRGGRGPPLLPRPGGHPGGRHNFGYGRFSHGNGRNVEGFVSEMKLNKSEETLSRKAVAFQEPCEIACYSRVEGGDVYFDDRSLRLFKRNICDYIGENLNKGFESFTEKRDLGSEGFGDLLACIRNSNLPLQNIHFVTYRNNLNKILATAYLREPWKMGVHKRNGVVYLDVHKLPERPQSEIERRRCFWGYSFENLATENSIDEDGRGIDANVEYCSVIKTKLGAHRIIMGAEMDCCDATDDGRRFYVELKTSRELEYHTVERFEKEKLLRFWIQSFLAGVSYVVVGFRNDAGELVRTERLRTKDITQKVKAKNYWQGGVCLAFADEVLCWLYGTVKENEDYVLQFVQPFHRLELIMAQSPCPDAITQHVEQLSGTTN</sequence>
<dbReference type="GO" id="GO:0003723">
    <property type="term" value="F:RNA binding"/>
    <property type="evidence" value="ECO:0007669"/>
    <property type="project" value="UniProtKB-KW"/>
</dbReference>
<gene>
    <name evidence="6" type="primary">LOC100833686</name>
    <name evidence="5" type="ORF">BRADI_2g26530v3</name>
</gene>
<dbReference type="Pfam" id="PF08652">
    <property type="entry name" value="RAI1"/>
    <property type="match status" value="1"/>
</dbReference>
<dbReference type="GO" id="GO:0046872">
    <property type="term" value="F:metal ion binding"/>
    <property type="evidence" value="ECO:0007669"/>
    <property type="project" value="UniProtKB-KW"/>
</dbReference>
<dbReference type="GO" id="GO:0110155">
    <property type="term" value="P:NAD-cap decapping"/>
    <property type="evidence" value="ECO:0000318"/>
    <property type="project" value="GO_Central"/>
</dbReference>
<dbReference type="GO" id="GO:0000166">
    <property type="term" value="F:nucleotide binding"/>
    <property type="evidence" value="ECO:0007669"/>
    <property type="project" value="UniProtKB-KW"/>
</dbReference>
<dbReference type="OrthoDB" id="5853397at2759"/>
<comment type="subcellular location">
    <subcellularLocation>
        <location evidence="2">Nucleus</location>
    </subcellularLocation>
</comment>
<proteinExistence type="inferred from homology"/>
<dbReference type="KEGG" id="bdi:100833686"/>
<comment type="function">
    <text evidence="2">Decapping enzyme for NAD-capped RNAs: specifically hydrolyzes the nicotinamide adenine dinucleotide (NAD) cap from a subset of RNAs by removing the entire NAD moiety from the 5'-end of an NAD-capped RNA.</text>
</comment>
<evidence type="ECO:0000313" key="6">
    <source>
        <dbReference type="EnsemblPlants" id="KQK06476"/>
    </source>
</evidence>
<feature type="compositionally biased region" description="Low complexity" evidence="3">
    <location>
        <begin position="35"/>
        <end position="64"/>
    </location>
</feature>
<comment type="cofactor">
    <cofactor evidence="2">
        <name>a divalent metal cation</name>
        <dbReference type="ChEBI" id="CHEBI:60240"/>
    </cofactor>
</comment>
<keyword evidence="2" id="KW-0540">Nuclease</keyword>
<keyword evidence="7" id="KW-1185">Reference proteome</keyword>
<keyword evidence="2" id="KW-0479">Metal-binding</keyword>
<dbReference type="OMA" id="RCYWGYA"/>
<dbReference type="InterPro" id="IPR039039">
    <property type="entry name" value="RAI1-like_fam"/>
</dbReference>
<dbReference type="InterPro" id="IPR013961">
    <property type="entry name" value="RAI1"/>
</dbReference>
<dbReference type="Proteomes" id="UP000008810">
    <property type="component" value="Chromosome 2"/>
</dbReference>
<dbReference type="GO" id="GO:0034353">
    <property type="term" value="F:mRNA 5'-diphosphatase activity"/>
    <property type="evidence" value="ECO:0000318"/>
    <property type="project" value="GO_Central"/>
</dbReference>
<feature type="compositionally biased region" description="Acidic residues" evidence="3">
    <location>
        <begin position="102"/>
        <end position="114"/>
    </location>
</feature>
<name>I1HJU2_BRADI</name>
<protein>
    <recommendedName>
        <fullName evidence="2">Decapping nuclease</fullName>
        <ecNumber evidence="2">3.6.1.-</ecNumber>
    </recommendedName>
</protein>
<dbReference type="EMBL" id="CM000881">
    <property type="protein sequence ID" value="KQK06476.1"/>
    <property type="molecule type" value="Genomic_DNA"/>
</dbReference>
<dbReference type="AlphaFoldDB" id="I1HJU2"/>
<dbReference type="EnsemblPlants" id="KQK06476">
    <property type="protein sequence ID" value="KQK06476"/>
    <property type="gene ID" value="BRADI_2g26530v3"/>
</dbReference>